<dbReference type="GO" id="GO:0006355">
    <property type="term" value="P:regulation of DNA-templated transcription"/>
    <property type="evidence" value="ECO:0007669"/>
    <property type="project" value="InterPro"/>
</dbReference>
<evidence type="ECO:0000313" key="4">
    <source>
        <dbReference type="EMBL" id="SMG60457.1"/>
    </source>
</evidence>
<dbReference type="SMART" id="SM00382">
    <property type="entry name" value="AAA"/>
    <property type="match status" value="1"/>
</dbReference>
<evidence type="ECO:0000256" key="2">
    <source>
        <dbReference type="PROSITE-ProRule" id="PRU01091"/>
    </source>
</evidence>
<reference evidence="5" key="1">
    <citation type="submission" date="2017-04" db="EMBL/GenBank/DDBJ databases">
        <authorList>
            <person name="Varghese N."/>
            <person name="Submissions S."/>
        </authorList>
    </citation>
    <scope>NUCLEOTIDE SEQUENCE [LARGE SCALE GENOMIC DNA]</scope>
    <source>
        <strain evidence="5">LMG 29540</strain>
    </source>
</reference>
<dbReference type="InterPro" id="IPR016032">
    <property type="entry name" value="Sig_transdc_resp-reg_C-effctor"/>
</dbReference>
<dbReference type="SMART" id="SM00862">
    <property type="entry name" value="Trans_reg_C"/>
    <property type="match status" value="1"/>
</dbReference>
<name>A0A1X7M429_9BURK</name>
<proteinExistence type="predicted"/>
<dbReference type="PRINTS" id="PR00364">
    <property type="entry name" value="DISEASERSIST"/>
</dbReference>
<dbReference type="SUPFAM" id="SSF46894">
    <property type="entry name" value="C-terminal effector domain of the bipartite response regulators"/>
    <property type="match status" value="1"/>
</dbReference>
<protein>
    <submittedName>
        <fullName evidence="4">Predicted ATPase</fullName>
    </submittedName>
</protein>
<dbReference type="AlphaFoldDB" id="A0A1X7M429"/>
<feature type="domain" description="OmpR/PhoB-type" evidence="3">
    <location>
        <begin position="35"/>
        <end position="130"/>
    </location>
</feature>
<dbReference type="InterPro" id="IPR058852">
    <property type="entry name" value="HTH_77"/>
</dbReference>
<evidence type="ECO:0000313" key="5">
    <source>
        <dbReference type="Proteomes" id="UP000193228"/>
    </source>
</evidence>
<feature type="DNA-binding region" description="OmpR/PhoB-type" evidence="2">
    <location>
        <begin position="35"/>
        <end position="130"/>
    </location>
</feature>
<gene>
    <name evidence="4" type="ORF">SAMN06265784_11696</name>
</gene>
<dbReference type="InterPro" id="IPR003593">
    <property type="entry name" value="AAA+_ATPase"/>
</dbReference>
<dbReference type="Proteomes" id="UP000193228">
    <property type="component" value="Unassembled WGS sequence"/>
</dbReference>
<dbReference type="SUPFAM" id="SSF52540">
    <property type="entry name" value="P-loop containing nucleoside triphosphate hydrolases"/>
    <property type="match status" value="1"/>
</dbReference>
<evidence type="ECO:0000259" key="3">
    <source>
        <dbReference type="PROSITE" id="PS51755"/>
    </source>
</evidence>
<dbReference type="PANTHER" id="PTHR47691">
    <property type="entry name" value="REGULATOR-RELATED"/>
    <property type="match status" value="1"/>
</dbReference>
<dbReference type="OrthoDB" id="9811542at2"/>
<dbReference type="Gene3D" id="1.10.10.10">
    <property type="entry name" value="Winged helix-like DNA-binding domain superfamily/Winged helix DNA-binding domain"/>
    <property type="match status" value="1"/>
</dbReference>
<accession>A0A1X7M429</accession>
<dbReference type="GO" id="GO:0003677">
    <property type="term" value="F:DNA binding"/>
    <property type="evidence" value="ECO:0007669"/>
    <property type="project" value="UniProtKB-UniRule"/>
</dbReference>
<dbReference type="InterPro" id="IPR036388">
    <property type="entry name" value="WH-like_DNA-bd_sf"/>
</dbReference>
<sequence length="521" mass="56356">MFECVPACEHKMESTPTEMHDEVRESGDCAAIVNQARIRFGRCDVDLTQRELRRDGQVIRLGGRAFDVLALILSSPGRVVTKAELLRTVWNGVVVEENNIQVQLYLLRKALGNDHECIVTVPGRGYMFAPHRTLQLRGSAPRDASSESPLLRCAPLIGRDGAIAQACAALPATQVLTLTGAGGVGKTALAMSIAHRIAEEGSLRVHAVELAALTSRDQLPDVIARACGLTAGESAREVEALRARLSGTDTLLFLDNAEHIVDDVAALVDHLTRGNPRLRVLVTSRERLRLGHESVFRVEPLAIPAADASASEILTQPAVQLFLSCVQAQGATDLDATTISLIGEICRRLDGVPLALELAAARVPSLGIAGVSRGLDNPLTMLTHGYRAALARHQTLRAAFDWSYCLLAPTSRKLFHRLALLGHVFTLETIEATACGTDLTFDAAIDAIGELVAKSIVNVEFDGPIARYRLTESTRAYALERLRDEWELPALWRPRSDMDADDAAIHSQCDASGYAGLRPSD</sequence>
<dbReference type="PROSITE" id="PS51755">
    <property type="entry name" value="OMPR_PHOB"/>
    <property type="match status" value="1"/>
</dbReference>
<keyword evidence="5" id="KW-1185">Reference proteome</keyword>
<dbReference type="EMBL" id="FXAT01000016">
    <property type="protein sequence ID" value="SMG60457.1"/>
    <property type="molecule type" value="Genomic_DNA"/>
</dbReference>
<dbReference type="STRING" id="1515439.SAMN06265784_11696"/>
<evidence type="ECO:0000256" key="1">
    <source>
        <dbReference type="ARBA" id="ARBA00023125"/>
    </source>
</evidence>
<dbReference type="GO" id="GO:0000160">
    <property type="term" value="P:phosphorelay signal transduction system"/>
    <property type="evidence" value="ECO:0007669"/>
    <property type="project" value="InterPro"/>
</dbReference>
<organism evidence="4 5">
    <name type="scientific">Paraburkholderia susongensis</name>
    <dbReference type="NCBI Taxonomy" id="1515439"/>
    <lineage>
        <taxon>Bacteria</taxon>
        <taxon>Pseudomonadati</taxon>
        <taxon>Pseudomonadota</taxon>
        <taxon>Betaproteobacteria</taxon>
        <taxon>Burkholderiales</taxon>
        <taxon>Burkholderiaceae</taxon>
        <taxon>Paraburkholderia</taxon>
    </lineage>
</organism>
<dbReference type="Pfam" id="PF25872">
    <property type="entry name" value="HTH_77"/>
    <property type="match status" value="1"/>
</dbReference>
<dbReference type="CDD" id="cd00383">
    <property type="entry name" value="trans_reg_C"/>
    <property type="match status" value="1"/>
</dbReference>
<dbReference type="GO" id="GO:0016887">
    <property type="term" value="F:ATP hydrolysis activity"/>
    <property type="evidence" value="ECO:0007669"/>
    <property type="project" value="InterPro"/>
</dbReference>
<dbReference type="Gene3D" id="3.40.50.300">
    <property type="entry name" value="P-loop containing nucleotide triphosphate hydrolases"/>
    <property type="match status" value="1"/>
</dbReference>
<dbReference type="InterPro" id="IPR001867">
    <property type="entry name" value="OmpR/PhoB-type_DNA-bd"/>
</dbReference>
<dbReference type="InterPro" id="IPR049945">
    <property type="entry name" value="AAA_22"/>
</dbReference>
<dbReference type="Pfam" id="PF13401">
    <property type="entry name" value="AAA_22"/>
    <property type="match status" value="1"/>
</dbReference>
<dbReference type="Pfam" id="PF00486">
    <property type="entry name" value="Trans_reg_C"/>
    <property type="match status" value="1"/>
</dbReference>
<dbReference type="PANTHER" id="PTHR47691:SF3">
    <property type="entry name" value="HTH-TYPE TRANSCRIPTIONAL REGULATOR RV0890C-RELATED"/>
    <property type="match status" value="1"/>
</dbReference>
<dbReference type="InterPro" id="IPR027417">
    <property type="entry name" value="P-loop_NTPase"/>
</dbReference>
<keyword evidence="1 2" id="KW-0238">DNA-binding</keyword>